<dbReference type="Pfam" id="PF12146">
    <property type="entry name" value="Hydrolase_4"/>
    <property type="match status" value="1"/>
</dbReference>
<dbReference type="InterPro" id="IPR022742">
    <property type="entry name" value="Hydrolase_4"/>
</dbReference>
<evidence type="ECO:0000313" key="2">
    <source>
        <dbReference type="EMBL" id="NJC70821.1"/>
    </source>
</evidence>
<organism evidence="2 3">
    <name type="scientific">Planosporangium thailandense</name>
    <dbReference type="NCBI Taxonomy" id="765197"/>
    <lineage>
        <taxon>Bacteria</taxon>
        <taxon>Bacillati</taxon>
        <taxon>Actinomycetota</taxon>
        <taxon>Actinomycetes</taxon>
        <taxon>Micromonosporales</taxon>
        <taxon>Micromonosporaceae</taxon>
        <taxon>Planosporangium</taxon>
    </lineage>
</organism>
<keyword evidence="2" id="KW-0378">Hydrolase</keyword>
<keyword evidence="3" id="KW-1185">Reference proteome</keyword>
<proteinExistence type="predicted"/>
<name>A0ABX0XXR5_9ACTN</name>
<dbReference type="EMBL" id="JAATVY010000008">
    <property type="protein sequence ID" value="NJC70821.1"/>
    <property type="molecule type" value="Genomic_DNA"/>
</dbReference>
<sequence>MLGMPYERHTIDLGTDDEGPVTATLVRRHAEQPDGRAVLYVHGFSDYFFQSHLADFYTSRGINFYALDLRKYGRSLLPHQTPNFCRDLSEYYPELDEAARVIRAEDGHDRLLVTGHSTGCLITALWAHDRRGTGAVDAMFFNSPFFDMNVPRHIKLAMTPIALRKGRTQPYYKMPVGLNDVYGSSIHRDRYGEWEYKLEWKPLPGFPVYAGWLRAILVAQKRLHVGLDIQAPIIVASSTASYKRARWGEAARAADSVLDVDHMARWTPALGRRTTLVRVEGGLHDLTLSAEPSRKQLFDELGRWMDAYFTA</sequence>
<dbReference type="Proteomes" id="UP000722989">
    <property type="component" value="Unassembled WGS sequence"/>
</dbReference>
<accession>A0ABX0XXR5</accession>
<evidence type="ECO:0000259" key="1">
    <source>
        <dbReference type="Pfam" id="PF12146"/>
    </source>
</evidence>
<evidence type="ECO:0000313" key="3">
    <source>
        <dbReference type="Proteomes" id="UP000722989"/>
    </source>
</evidence>
<dbReference type="InterPro" id="IPR029058">
    <property type="entry name" value="AB_hydrolase_fold"/>
</dbReference>
<dbReference type="SUPFAM" id="SSF53474">
    <property type="entry name" value="alpha/beta-Hydrolases"/>
    <property type="match status" value="1"/>
</dbReference>
<dbReference type="Gene3D" id="3.40.50.1820">
    <property type="entry name" value="alpha/beta hydrolase"/>
    <property type="match status" value="1"/>
</dbReference>
<gene>
    <name evidence="2" type="ORF">HC031_14000</name>
</gene>
<reference evidence="2 3" key="1">
    <citation type="submission" date="2020-03" db="EMBL/GenBank/DDBJ databases">
        <title>WGS of the type strain of Planosporangium spp.</title>
        <authorList>
            <person name="Thawai C."/>
        </authorList>
    </citation>
    <scope>NUCLEOTIDE SEQUENCE [LARGE SCALE GENOMIC DNA]</scope>
    <source>
        <strain evidence="2 3">TBRC 5610</strain>
    </source>
</reference>
<protein>
    <submittedName>
        <fullName evidence="2">Alpha/beta hydrolase</fullName>
    </submittedName>
</protein>
<feature type="domain" description="Serine aminopeptidase S33" evidence="1">
    <location>
        <begin position="36"/>
        <end position="235"/>
    </location>
</feature>
<dbReference type="GO" id="GO:0016787">
    <property type="term" value="F:hydrolase activity"/>
    <property type="evidence" value="ECO:0007669"/>
    <property type="project" value="UniProtKB-KW"/>
</dbReference>
<comment type="caution">
    <text evidence="2">The sequence shown here is derived from an EMBL/GenBank/DDBJ whole genome shotgun (WGS) entry which is preliminary data.</text>
</comment>